<dbReference type="GO" id="GO:0004714">
    <property type="term" value="F:transmembrane receptor protein tyrosine kinase activity"/>
    <property type="evidence" value="ECO:0007669"/>
    <property type="project" value="InterPro"/>
</dbReference>
<keyword evidence="11" id="KW-0472">Membrane</keyword>
<dbReference type="EMBL" id="MNCJ02000331">
    <property type="protein sequence ID" value="KAF5758428.1"/>
    <property type="molecule type" value="Genomic_DNA"/>
</dbReference>
<evidence type="ECO:0000256" key="3">
    <source>
        <dbReference type="ARBA" id="ARBA00022527"/>
    </source>
</evidence>
<dbReference type="FunFam" id="3.30.200.20:FF:000039">
    <property type="entry name" value="receptor-like protein kinase FERONIA"/>
    <property type="match status" value="1"/>
</dbReference>
<dbReference type="InterPro" id="IPR045272">
    <property type="entry name" value="ANXUR1/2-like"/>
</dbReference>
<evidence type="ECO:0000313" key="17">
    <source>
        <dbReference type="EMBL" id="KAF5758428.1"/>
    </source>
</evidence>
<keyword evidence="19" id="KW-1185">Reference proteome</keyword>
<protein>
    <submittedName>
        <fullName evidence="18">Putative toll/interleukin-1 receptor homology (TIR) domain, Protein kinase-like domain protein</fullName>
    </submittedName>
</protein>
<dbReference type="PROSITE" id="PS50011">
    <property type="entry name" value="PROTEIN_KINASE_DOM"/>
    <property type="match status" value="1"/>
</dbReference>
<dbReference type="InterPro" id="IPR035897">
    <property type="entry name" value="Toll_tir_struct_dom_sf"/>
</dbReference>
<keyword evidence="18" id="KW-0675">Receptor</keyword>
<dbReference type="PANTHER" id="PTHR27003">
    <property type="entry name" value="OS07G0166700 PROTEIN"/>
    <property type="match status" value="1"/>
</dbReference>
<evidence type="ECO:0000256" key="11">
    <source>
        <dbReference type="ARBA" id="ARBA00023136"/>
    </source>
</evidence>
<name>A0A251RWQ8_HELAN</name>
<evidence type="ECO:0000256" key="9">
    <source>
        <dbReference type="ARBA" id="ARBA00022840"/>
    </source>
</evidence>
<dbReference type="SMART" id="SM00255">
    <property type="entry name" value="TIR"/>
    <property type="match status" value="1"/>
</dbReference>
<proteinExistence type="inferred from homology"/>
<comment type="similarity">
    <text evidence="14">Belongs to the protein kinase superfamily.</text>
</comment>
<dbReference type="PROSITE" id="PS00108">
    <property type="entry name" value="PROTEIN_KINASE_ST"/>
    <property type="match status" value="1"/>
</dbReference>
<evidence type="ECO:0000256" key="1">
    <source>
        <dbReference type="ARBA" id="ARBA00004162"/>
    </source>
</evidence>
<evidence type="ECO:0000259" key="16">
    <source>
        <dbReference type="PROSITE" id="PS50104"/>
    </source>
</evidence>
<evidence type="ECO:0000256" key="14">
    <source>
        <dbReference type="RuleBase" id="RU000304"/>
    </source>
</evidence>
<dbReference type="PROSITE" id="PS50104">
    <property type="entry name" value="TIR"/>
    <property type="match status" value="1"/>
</dbReference>
<dbReference type="Proteomes" id="UP000215914">
    <property type="component" value="Chromosome 16"/>
</dbReference>
<keyword evidence="10" id="KW-1133">Transmembrane helix</keyword>
<dbReference type="InterPro" id="IPR000157">
    <property type="entry name" value="TIR_dom"/>
</dbReference>
<evidence type="ECO:0000256" key="6">
    <source>
        <dbReference type="ARBA" id="ARBA00022729"/>
    </source>
</evidence>
<dbReference type="EMBL" id="CM007905">
    <property type="protein sequence ID" value="OTF90682.1"/>
    <property type="molecule type" value="Genomic_DNA"/>
</dbReference>
<keyword evidence="6" id="KW-0732">Signal</keyword>
<keyword evidence="2" id="KW-1003">Cell membrane</keyword>
<keyword evidence="4 17" id="KW-0808">Transferase</keyword>
<evidence type="ECO:0000313" key="19">
    <source>
        <dbReference type="Proteomes" id="UP000215914"/>
    </source>
</evidence>
<keyword evidence="7 13" id="KW-0547">Nucleotide-binding</keyword>
<dbReference type="Gene3D" id="3.30.200.20">
    <property type="entry name" value="Phosphorylase Kinase, domain 1"/>
    <property type="match status" value="1"/>
</dbReference>
<keyword evidence="9 13" id="KW-0067">ATP-binding</keyword>
<dbReference type="Gramene" id="mRNA:HanXRQr2_Chr16g0729081">
    <property type="protein sequence ID" value="mRNA:HanXRQr2_Chr16g0729081"/>
    <property type="gene ID" value="HanXRQr2_Chr16g0729081"/>
</dbReference>
<dbReference type="InParanoid" id="A0A251RWQ8"/>
<reference evidence="17" key="3">
    <citation type="submission" date="2020-06" db="EMBL/GenBank/DDBJ databases">
        <title>Helianthus annuus Genome sequencing and assembly Release 2.</title>
        <authorList>
            <person name="Gouzy J."/>
            <person name="Langlade N."/>
            <person name="Munos S."/>
        </authorList>
    </citation>
    <scope>NUCLEOTIDE SEQUENCE</scope>
    <source>
        <tissue evidence="17">Leaves</tissue>
    </source>
</reference>
<dbReference type="Pfam" id="PF01582">
    <property type="entry name" value="TIR"/>
    <property type="match status" value="1"/>
</dbReference>
<reference evidence="17 19" key="1">
    <citation type="journal article" date="2017" name="Nature">
        <title>The sunflower genome provides insights into oil metabolism, flowering and Asterid evolution.</title>
        <authorList>
            <person name="Badouin H."/>
            <person name="Gouzy J."/>
            <person name="Grassa C.J."/>
            <person name="Murat F."/>
            <person name="Staton S.E."/>
            <person name="Cottret L."/>
            <person name="Lelandais-Briere C."/>
            <person name="Owens G.L."/>
            <person name="Carrere S."/>
            <person name="Mayjonade B."/>
            <person name="Legrand L."/>
            <person name="Gill N."/>
            <person name="Kane N.C."/>
            <person name="Bowers J.E."/>
            <person name="Hubner S."/>
            <person name="Bellec A."/>
            <person name="Berard A."/>
            <person name="Berges H."/>
            <person name="Blanchet N."/>
            <person name="Boniface M.C."/>
            <person name="Brunel D."/>
            <person name="Catrice O."/>
            <person name="Chaidir N."/>
            <person name="Claudel C."/>
            <person name="Donnadieu C."/>
            <person name="Faraut T."/>
            <person name="Fievet G."/>
            <person name="Helmstetter N."/>
            <person name="King M."/>
            <person name="Knapp S.J."/>
            <person name="Lai Z."/>
            <person name="Le Paslier M.C."/>
            <person name="Lippi Y."/>
            <person name="Lorenzon L."/>
            <person name="Mandel J.R."/>
            <person name="Marage G."/>
            <person name="Marchand G."/>
            <person name="Marquand E."/>
            <person name="Bret-Mestries E."/>
            <person name="Morien E."/>
            <person name="Nambeesan S."/>
            <person name="Nguyen T."/>
            <person name="Pegot-Espagnet P."/>
            <person name="Pouilly N."/>
            <person name="Raftis F."/>
            <person name="Sallet E."/>
            <person name="Schiex T."/>
            <person name="Thomas J."/>
            <person name="Vandecasteele C."/>
            <person name="Vares D."/>
            <person name="Vear F."/>
            <person name="Vautrin S."/>
            <person name="Crespi M."/>
            <person name="Mangin B."/>
            <person name="Burke J.M."/>
            <person name="Salse J."/>
            <person name="Munos S."/>
            <person name="Vincourt P."/>
            <person name="Rieseberg L.H."/>
            <person name="Langlade N.B."/>
        </authorList>
    </citation>
    <scope>NUCLEOTIDE SEQUENCE [LARGE SCALE GENOMIC DNA]</scope>
    <source>
        <strain evidence="19">cv. SF193</strain>
        <tissue evidence="17">Leaves</tissue>
    </source>
</reference>
<evidence type="ECO:0000256" key="2">
    <source>
        <dbReference type="ARBA" id="ARBA00022475"/>
    </source>
</evidence>
<dbReference type="InterPro" id="IPR000719">
    <property type="entry name" value="Prot_kinase_dom"/>
</dbReference>
<evidence type="ECO:0000256" key="4">
    <source>
        <dbReference type="ARBA" id="ARBA00022679"/>
    </source>
</evidence>
<dbReference type="Gene3D" id="3.40.50.10140">
    <property type="entry name" value="Toll/interleukin-1 receptor homology (TIR) domain"/>
    <property type="match status" value="1"/>
</dbReference>
<dbReference type="GO" id="GO:0007165">
    <property type="term" value="P:signal transduction"/>
    <property type="evidence" value="ECO:0007669"/>
    <property type="project" value="InterPro"/>
</dbReference>
<dbReference type="PANTHER" id="PTHR27003:SF458">
    <property type="entry name" value="TOLL_INTERLEUKIN-1 RECEPTOR HOMOLOGY (TIR) DOMAIN, PROTEIN KINASE-LIKE DOMAIN PROTEIN-RELATED"/>
    <property type="match status" value="1"/>
</dbReference>
<dbReference type="Gene3D" id="1.10.510.10">
    <property type="entry name" value="Transferase(Phosphotransferase) domain 1"/>
    <property type="match status" value="1"/>
</dbReference>
<dbReference type="Pfam" id="PF00069">
    <property type="entry name" value="Pkinase"/>
    <property type="match status" value="1"/>
</dbReference>
<evidence type="ECO:0000313" key="18">
    <source>
        <dbReference type="EMBL" id="OTF90682.1"/>
    </source>
</evidence>
<dbReference type="FunFam" id="1.10.510.10:FF:000468">
    <property type="entry name" value="PTI1-like tyrosine-protein kinase 3"/>
    <property type="match status" value="1"/>
</dbReference>
<keyword evidence="5" id="KW-0812">Transmembrane</keyword>
<dbReference type="GO" id="GO:0004672">
    <property type="term" value="F:protein kinase activity"/>
    <property type="evidence" value="ECO:0000318"/>
    <property type="project" value="GO_Central"/>
</dbReference>
<dbReference type="InterPro" id="IPR008271">
    <property type="entry name" value="Ser/Thr_kinase_AS"/>
</dbReference>
<evidence type="ECO:0000256" key="5">
    <source>
        <dbReference type="ARBA" id="ARBA00022692"/>
    </source>
</evidence>
<evidence type="ECO:0000256" key="7">
    <source>
        <dbReference type="ARBA" id="ARBA00022741"/>
    </source>
</evidence>
<evidence type="ECO:0000256" key="8">
    <source>
        <dbReference type="ARBA" id="ARBA00022777"/>
    </source>
</evidence>
<gene>
    <name evidence="18" type="ORF">HannXRQ_Chr16g0502241</name>
    <name evidence="17" type="ORF">HanXRQr2_Chr16g0729081</name>
</gene>
<comment type="subcellular location">
    <subcellularLocation>
        <location evidence="1">Cell membrane</location>
        <topology evidence="1">Single-pass membrane protein</topology>
    </subcellularLocation>
</comment>
<dbReference type="GO" id="GO:0005524">
    <property type="term" value="F:ATP binding"/>
    <property type="evidence" value="ECO:0007669"/>
    <property type="project" value="UniProtKB-UniRule"/>
</dbReference>
<keyword evidence="12" id="KW-1015">Disulfide bond</keyword>
<dbReference type="InterPro" id="IPR011009">
    <property type="entry name" value="Kinase-like_dom_sf"/>
</dbReference>
<dbReference type="GO" id="GO:0051707">
    <property type="term" value="P:response to other organism"/>
    <property type="evidence" value="ECO:0007669"/>
    <property type="project" value="UniProtKB-ARBA"/>
</dbReference>
<feature type="domain" description="Protein kinase" evidence="15">
    <location>
        <begin position="21"/>
        <end position="294"/>
    </location>
</feature>
<dbReference type="PROSITE" id="PS00107">
    <property type="entry name" value="PROTEIN_KINASE_ATP"/>
    <property type="match status" value="1"/>
</dbReference>
<evidence type="ECO:0000256" key="10">
    <source>
        <dbReference type="ARBA" id="ARBA00022989"/>
    </source>
</evidence>
<dbReference type="AlphaFoldDB" id="A0A251RWQ8"/>
<organism evidence="18 19">
    <name type="scientific">Helianthus annuus</name>
    <name type="common">Common sunflower</name>
    <dbReference type="NCBI Taxonomy" id="4232"/>
    <lineage>
        <taxon>Eukaryota</taxon>
        <taxon>Viridiplantae</taxon>
        <taxon>Streptophyta</taxon>
        <taxon>Embryophyta</taxon>
        <taxon>Tracheophyta</taxon>
        <taxon>Spermatophyta</taxon>
        <taxon>Magnoliopsida</taxon>
        <taxon>eudicotyledons</taxon>
        <taxon>Gunneridae</taxon>
        <taxon>Pentapetalae</taxon>
        <taxon>asterids</taxon>
        <taxon>campanulids</taxon>
        <taxon>Asterales</taxon>
        <taxon>Asteraceae</taxon>
        <taxon>Asteroideae</taxon>
        <taxon>Heliantheae alliance</taxon>
        <taxon>Heliantheae</taxon>
        <taxon>Helianthus</taxon>
    </lineage>
</organism>
<keyword evidence="8 18" id="KW-0418">Kinase</keyword>
<keyword evidence="3 14" id="KW-0723">Serine/threonine-protein kinase</keyword>
<dbReference type="GO" id="GO:0005886">
    <property type="term" value="C:plasma membrane"/>
    <property type="evidence" value="ECO:0000318"/>
    <property type="project" value="GO_Central"/>
</dbReference>
<evidence type="ECO:0000259" key="15">
    <source>
        <dbReference type="PROSITE" id="PS50011"/>
    </source>
</evidence>
<evidence type="ECO:0000256" key="13">
    <source>
        <dbReference type="PROSITE-ProRule" id="PRU10141"/>
    </source>
</evidence>
<accession>A0A251RWQ8</accession>
<evidence type="ECO:0000256" key="12">
    <source>
        <dbReference type="ARBA" id="ARBA00023157"/>
    </source>
</evidence>
<feature type="domain" description="TIR" evidence="16">
    <location>
        <begin position="312"/>
        <end position="470"/>
    </location>
</feature>
<reference evidence="18" key="2">
    <citation type="submission" date="2017-02" db="EMBL/GenBank/DDBJ databases">
        <title>Sunflower complete genome.</title>
        <authorList>
            <person name="Langlade N."/>
            <person name="Munos S."/>
        </authorList>
    </citation>
    <scope>NUCLEOTIDE SEQUENCE [LARGE SCALE GENOMIC DNA]</scope>
    <source>
        <tissue evidence="18">Leaves</tissue>
    </source>
</reference>
<dbReference type="InterPro" id="IPR017441">
    <property type="entry name" value="Protein_kinase_ATP_BS"/>
</dbReference>
<dbReference type="GO" id="GO:0004674">
    <property type="term" value="F:protein serine/threonine kinase activity"/>
    <property type="evidence" value="ECO:0007669"/>
    <property type="project" value="UniProtKB-KW"/>
</dbReference>
<dbReference type="OrthoDB" id="4062651at2759"/>
<sequence length="483" mass="54256">MSNSKILKIPLQEISLATNNFAKENIIGKGGYGLVYQGQSEKHGLLAIKRLMLGPQGHGDHEYGTEIELLSNYKHENVVSLIGFCGEGQERILVYKYEANGSLDKALQRKDLSWTTRLQICVDAARGLRYLHNYENGIKPLIIHRDIKSSNILLDENWNAKISDFGLSRLALTNSANSVLYTPACGTPGYVDPEYLQDCTLTHKSDVYSFGVVLFEVLFGKVVGAPDRGQFTAKMAKMYYKEKKLHQMIDSDLKNQMNSASLSTFSSIANECLQDLRKDRPTMSRVMEALEKALGYQQGGTGESLGLSSSRFLHDVYISFRAELPSRTPNIVDTLCQALESEGISTYKGSVQNTRKQEVLLEAIKQSRYFIIIFSKNFAANSWNLDEVAEIFKCAKERRNIVIPVFSDVDPSDVREQKGYFGEALFKFDGRSRMGVWKNALVEAANVPGCLEESKFRTREALAKRAAKRIKRNLPPSTIRRKG</sequence>
<dbReference type="SUPFAM" id="SSF52200">
    <property type="entry name" value="Toll/Interleukin receptor TIR domain"/>
    <property type="match status" value="1"/>
</dbReference>
<feature type="binding site" evidence="13">
    <location>
        <position position="49"/>
    </location>
    <ligand>
        <name>ATP</name>
        <dbReference type="ChEBI" id="CHEBI:30616"/>
    </ligand>
</feature>
<dbReference type="SUPFAM" id="SSF56112">
    <property type="entry name" value="Protein kinase-like (PK-like)"/>
    <property type="match status" value="1"/>
</dbReference>
<dbReference type="SMART" id="SM00220">
    <property type="entry name" value="S_TKc"/>
    <property type="match status" value="1"/>
</dbReference>